<organism evidence="1">
    <name type="scientific">Oryza sativa subsp. japonica</name>
    <name type="common">Rice</name>
    <dbReference type="NCBI Taxonomy" id="39947"/>
    <lineage>
        <taxon>Eukaryota</taxon>
        <taxon>Viridiplantae</taxon>
        <taxon>Streptophyta</taxon>
        <taxon>Embryophyta</taxon>
        <taxon>Tracheophyta</taxon>
        <taxon>Spermatophyta</taxon>
        <taxon>Magnoliopsida</taxon>
        <taxon>Liliopsida</taxon>
        <taxon>Poales</taxon>
        <taxon>Poaceae</taxon>
        <taxon>BOP clade</taxon>
        <taxon>Oryzoideae</taxon>
        <taxon>Oryzeae</taxon>
        <taxon>Oryzinae</taxon>
        <taxon>Oryza</taxon>
        <taxon>Oryza sativa</taxon>
    </lineage>
</organism>
<dbReference type="EMBL" id="AP003256">
    <property type="protein sequence ID" value="BAB61200.1"/>
    <property type="molecule type" value="Genomic_DNA"/>
</dbReference>
<evidence type="ECO:0000313" key="1">
    <source>
        <dbReference type="EMBL" id="BAB61200.1"/>
    </source>
</evidence>
<reference evidence="1" key="1">
    <citation type="submission" date="2001-02" db="EMBL/GenBank/DDBJ databases">
        <title>Oryza sativa nipponbare(GA3) genomic DNA, chromosome 1, PAC clone:P0460E08.</title>
        <authorList>
            <person name="Sasaki T."/>
            <person name="Matsumoto T."/>
            <person name="Yamamoto K."/>
        </authorList>
    </citation>
    <scope>NUCLEOTIDE SEQUENCE</scope>
</reference>
<dbReference type="AlphaFoldDB" id="Q94DT6"/>
<gene>
    <name evidence="1" type="primary">P0460E08.8</name>
</gene>
<protein>
    <submittedName>
        <fullName evidence="1">p0460E08.8 protein</fullName>
    </submittedName>
</protein>
<name>Q94DT6_ORYSJ</name>
<proteinExistence type="predicted"/>
<accession>Q94DT6</accession>
<sequence>MRNNGPAADCRAVRHHKRRGALVARAGRHHCRGRPTMPPTDALTCSVTSAKAAAAQQVQGEGSL</sequence>